<evidence type="ECO:0000313" key="2">
    <source>
        <dbReference type="EMBL" id="KAJ1700055.1"/>
    </source>
</evidence>
<dbReference type="InterPro" id="IPR023213">
    <property type="entry name" value="CAT-like_dom_sf"/>
</dbReference>
<proteinExistence type="predicted"/>
<dbReference type="GO" id="GO:0016740">
    <property type="term" value="F:transferase activity"/>
    <property type="evidence" value="ECO:0007669"/>
    <property type="project" value="UniProtKB-KW"/>
</dbReference>
<evidence type="ECO:0000256" key="1">
    <source>
        <dbReference type="ARBA" id="ARBA00022679"/>
    </source>
</evidence>
<dbReference type="PANTHER" id="PTHR31896">
    <property type="entry name" value="FAMILY REGULATORY PROTEIN, PUTATIVE (AFU_ORTHOLOGUE AFUA_3G14730)-RELATED"/>
    <property type="match status" value="1"/>
</dbReference>
<reference evidence="2" key="1">
    <citation type="journal article" date="2022" name="Cell">
        <title>Repeat-based holocentromeres influence genome architecture and karyotype evolution.</title>
        <authorList>
            <person name="Hofstatter P.G."/>
            <person name="Thangavel G."/>
            <person name="Lux T."/>
            <person name="Neumann P."/>
            <person name="Vondrak T."/>
            <person name="Novak P."/>
            <person name="Zhang M."/>
            <person name="Costa L."/>
            <person name="Castellani M."/>
            <person name="Scott A."/>
            <person name="Toegelov H."/>
            <person name="Fuchs J."/>
            <person name="Mata-Sucre Y."/>
            <person name="Dias Y."/>
            <person name="Vanzela A.L.L."/>
            <person name="Huettel B."/>
            <person name="Almeida C.C.S."/>
            <person name="Simkova H."/>
            <person name="Souza G."/>
            <person name="Pedrosa-Harand A."/>
            <person name="Macas J."/>
            <person name="Mayer K.F.X."/>
            <person name="Houben A."/>
            <person name="Marques A."/>
        </authorList>
    </citation>
    <scope>NUCLEOTIDE SEQUENCE</scope>
    <source>
        <strain evidence="2">RhyBre1mFocal</strain>
    </source>
</reference>
<keyword evidence="3" id="KW-1185">Reference proteome</keyword>
<dbReference type="OrthoDB" id="1862401at2759"/>
<sequence>MTSPTITVRTIKTYTVTPRPTPEVPRQLHLSAWDVGMLSAHYIQRGLLFTYPPDLLAGQIIELLRSSLEETLFHFYPLSGRLRVVSCEGGGVTCHVEVGCEGDGAEFVHAVADEIRVLDVEATDGQDLPKFLKEFFPLDLVHAVNFDGCTNPLLTIQVTELIGGIFIGCAFNHVIGDGTSFWHFFDAWAEITRCKAVGNEVILSQPPVHDRWFIGGYGEPPIKLPYSSPAEFVVRPSTPLLREKMFHFSSESLANLKERVNQEYGKGIISTIQALSALMWRSITRARCCPPDQKTSCQLVIQNRTRLRPPLSPNYFGNSLSY</sequence>
<gene>
    <name evidence="2" type="ORF">LUZ63_008567</name>
</gene>
<keyword evidence="1" id="KW-0808">Transferase</keyword>
<evidence type="ECO:0000313" key="3">
    <source>
        <dbReference type="Proteomes" id="UP001151287"/>
    </source>
</evidence>
<dbReference type="Proteomes" id="UP001151287">
    <property type="component" value="Unassembled WGS sequence"/>
</dbReference>
<protein>
    <submittedName>
        <fullName evidence="2">Uncharacterized protein</fullName>
    </submittedName>
</protein>
<accession>A0A9Q0CUF2</accession>
<dbReference type="EMBL" id="JAMQYH010000002">
    <property type="protein sequence ID" value="KAJ1700055.1"/>
    <property type="molecule type" value="Genomic_DNA"/>
</dbReference>
<name>A0A9Q0CUF2_9POAL</name>
<dbReference type="Pfam" id="PF02458">
    <property type="entry name" value="Transferase"/>
    <property type="match status" value="1"/>
</dbReference>
<dbReference type="Gene3D" id="3.30.559.10">
    <property type="entry name" value="Chloramphenicol acetyltransferase-like domain"/>
    <property type="match status" value="2"/>
</dbReference>
<organism evidence="2 3">
    <name type="scientific">Rhynchospora breviuscula</name>
    <dbReference type="NCBI Taxonomy" id="2022672"/>
    <lineage>
        <taxon>Eukaryota</taxon>
        <taxon>Viridiplantae</taxon>
        <taxon>Streptophyta</taxon>
        <taxon>Embryophyta</taxon>
        <taxon>Tracheophyta</taxon>
        <taxon>Spermatophyta</taxon>
        <taxon>Magnoliopsida</taxon>
        <taxon>Liliopsida</taxon>
        <taxon>Poales</taxon>
        <taxon>Cyperaceae</taxon>
        <taxon>Cyperoideae</taxon>
        <taxon>Rhynchosporeae</taxon>
        <taxon>Rhynchospora</taxon>
    </lineage>
</organism>
<comment type="caution">
    <text evidence="2">The sequence shown here is derived from an EMBL/GenBank/DDBJ whole genome shotgun (WGS) entry which is preliminary data.</text>
</comment>
<dbReference type="AlphaFoldDB" id="A0A9Q0CUF2"/>
<dbReference type="InterPro" id="IPR051283">
    <property type="entry name" value="Sec_Metabolite_Acyltrans"/>
</dbReference>
<dbReference type="PANTHER" id="PTHR31896:SF12">
    <property type="entry name" value="HXXXD-TYPE ACYL-TRANSFERASE FAMILY PROTEIN"/>
    <property type="match status" value="1"/>
</dbReference>